<dbReference type="AlphaFoldDB" id="A0A7R6SYB9"/>
<name>A0A7R6SYB9_9BACT</name>
<feature type="signal peptide" evidence="2">
    <location>
        <begin position="1"/>
        <end position="19"/>
    </location>
</feature>
<protein>
    <recommendedName>
        <fullName evidence="3">Doubled CXXCH motif domain-containing protein</fullName>
    </recommendedName>
</protein>
<evidence type="ECO:0000256" key="2">
    <source>
        <dbReference type="SAM" id="SignalP"/>
    </source>
</evidence>
<dbReference type="Gene3D" id="1.10.1130.10">
    <property type="entry name" value="Flavocytochrome C3, Chain A"/>
    <property type="match status" value="1"/>
</dbReference>
<feature type="chain" id="PRO_5032971188" description="Doubled CXXCH motif domain-containing protein" evidence="2">
    <location>
        <begin position="20"/>
        <end position="606"/>
    </location>
</feature>
<dbReference type="InterPro" id="IPR010177">
    <property type="entry name" value="Paired_CXXCH_1"/>
</dbReference>
<dbReference type="PANTHER" id="PTHR35038">
    <property type="entry name" value="DISSIMILATORY SULFITE REDUCTASE SIRA"/>
    <property type="match status" value="1"/>
</dbReference>
<feature type="domain" description="Doubled CXXCH motif" evidence="3">
    <location>
        <begin position="417"/>
        <end position="461"/>
    </location>
</feature>
<gene>
    <name evidence="4" type="ORF">TTHT_1071</name>
</gene>
<dbReference type="PANTHER" id="PTHR35038:SF8">
    <property type="entry name" value="C-TYPE POLYHEME CYTOCHROME OMCC"/>
    <property type="match status" value="1"/>
</dbReference>
<keyword evidence="5" id="KW-1185">Reference proteome</keyword>
<dbReference type="EMBL" id="AP017470">
    <property type="protein sequence ID" value="BBB32609.1"/>
    <property type="molecule type" value="Genomic_DNA"/>
</dbReference>
<evidence type="ECO:0000313" key="4">
    <source>
        <dbReference type="EMBL" id="BBB32609.1"/>
    </source>
</evidence>
<evidence type="ECO:0000256" key="1">
    <source>
        <dbReference type="ARBA" id="ARBA00022729"/>
    </source>
</evidence>
<keyword evidence="1 2" id="KW-0732">Signal</keyword>
<dbReference type="InterPro" id="IPR036280">
    <property type="entry name" value="Multihaem_cyt_sf"/>
</dbReference>
<dbReference type="SUPFAM" id="SSF48695">
    <property type="entry name" value="Multiheme cytochromes"/>
    <property type="match status" value="1"/>
</dbReference>
<dbReference type="KEGG" id="thyd:TTHT_1071"/>
<sequence>MKKTVILLVMIFFASMVCAANRFNTVSGEQMVIKHKKIEDPETVRQRMNTPYVKKIIEKLRKELAKNGKTKDNEERTYVGSEYCLACHTEYSTWKDTNHARTLRVPKVENSMIEGKGVIADYNQNGIDDFVEGLDFNEISSPFDPYKPYAPKLSVKDGVYTITIGDVDLPVVMVNGGMQQWRERYIVRIPATDSPTGYSLDTYFSVVQYNLAPHAYEAYKAKAWYKPDGTPKIHNGMTLSEIASVMKPSFSKNCIGCHTTGIRHLGKWSDGEWEYQPFPATLYNPDDPYYLDYDNDGIKDILNVGCEACHGPGSAHILGGGDPTKIVNPDKLDPNKANETCGRCHNRVRSVPNKTFNWPYNDSEDKEWNIALNEPLQDYYINANEFWPDGVSSYEHNQHYSELNRSKHVQNPYHVLRCFDCHDPHGREQDFQIVTSLNVDGVEIKTSDKDDTLCLACHASHGPFKDITPEMVQDFENNVDAIGKVVSAHTHHPFAPDRTMGLSRCTLCHMTAVANTNIESVLRDHSFEVIPPEKTLMYQDEGGMPNTCADSCHNDRVNLWKLGLDPTATVWNEDFDVKNATILKKYFGPEGLWWIYSVDTENNNKK</sequence>
<reference evidence="4 5" key="1">
    <citation type="journal article" date="2012" name="Extremophiles">
        <title>Thermotomaculum hydrothermale gen. nov., sp. nov., a novel heterotrophic thermophile within the phylum Acidobacteria from a deep-sea hydrothermal vent chimney in the Southern Okinawa Trough.</title>
        <authorList>
            <person name="Izumi H."/>
            <person name="Nunoura T."/>
            <person name="Miyazaki M."/>
            <person name="Mino S."/>
            <person name="Toki T."/>
            <person name="Takai K."/>
            <person name="Sako Y."/>
            <person name="Sawabe T."/>
            <person name="Nakagawa S."/>
        </authorList>
    </citation>
    <scope>NUCLEOTIDE SEQUENCE [LARGE SCALE GENOMIC DNA]</scope>
    <source>
        <strain evidence="4 5">AC55</strain>
    </source>
</reference>
<evidence type="ECO:0000313" key="5">
    <source>
        <dbReference type="Proteomes" id="UP000595564"/>
    </source>
</evidence>
<proteinExistence type="predicted"/>
<dbReference type="InterPro" id="IPR051829">
    <property type="entry name" value="Multiheme_Cytochr_ET"/>
</dbReference>
<dbReference type="Pfam" id="PF09699">
    <property type="entry name" value="Paired_CXXCH_1"/>
    <property type="match status" value="1"/>
</dbReference>
<evidence type="ECO:0000259" key="3">
    <source>
        <dbReference type="Pfam" id="PF09699"/>
    </source>
</evidence>
<accession>A0A7R6SYB9</accession>
<dbReference type="Proteomes" id="UP000595564">
    <property type="component" value="Chromosome"/>
</dbReference>
<organism evidence="4 5">
    <name type="scientific">Thermotomaculum hydrothermale</name>
    <dbReference type="NCBI Taxonomy" id="981385"/>
    <lineage>
        <taxon>Bacteria</taxon>
        <taxon>Pseudomonadati</taxon>
        <taxon>Acidobacteriota</taxon>
        <taxon>Holophagae</taxon>
        <taxon>Thermotomaculales</taxon>
        <taxon>Thermotomaculaceae</taxon>
        <taxon>Thermotomaculum</taxon>
    </lineage>
</organism>
<dbReference type="RefSeq" id="WP_201328962.1">
    <property type="nucleotide sequence ID" value="NZ_AP017470.1"/>
</dbReference>